<name>A0ABW4JPN3_9HYPH</name>
<feature type="domain" description="CN hydrolase" evidence="1">
    <location>
        <begin position="4"/>
        <end position="268"/>
    </location>
</feature>
<dbReference type="Pfam" id="PF00795">
    <property type="entry name" value="CN_hydrolase"/>
    <property type="match status" value="1"/>
</dbReference>
<dbReference type="Proteomes" id="UP001597327">
    <property type="component" value="Unassembled WGS sequence"/>
</dbReference>
<evidence type="ECO:0000313" key="3">
    <source>
        <dbReference type="Proteomes" id="UP001597327"/>
    </source>
</evidence>
<protein>
    <submittedName>
        <fullName evidence="2">Nitrilase-related carbon-nitrogen hydrolase</fullName>
    </submittedName>
</protein>
<accession>A0ABW4JPN3</accession>
<dbReference type="Gene3D" id="3.60.110.10">
    <property type="entry name" value="Carbon-nitrogen hydrolase"/>
    <property type="match status" value="1"/>
</dbReference>
<dbReference type="RefSeq" id="WP_149892069.1">
    <property type="nucleotide sequence ID" value="NZ_JBHUFA010000001.1"/>
</dbReference>
<dbReference type="InterPro" id="IPR036526">
    <property type="entry name" value="C-N_Hydrolase_sf"/>
</dbReference>
<evidence type="ECO:0000259" key="1">
    <source>
        <dbReference type="PROSITE" id="PS50263"/>
    </source>
</evidence>
<keyword evidence="2" id="KW-0378">Hydrolase</keyword>
<reference evidence="3" key="1">
    <citation type="journal article" date="2019" name="Int. J. Syst. Evol. Microbiol.">
        <title>The Global Catalogue of Microorganisms (GCM) 10K type strain sequencing project: providing services to taxonomists for standard genome sequencing and annotation.</title>
        <authorList>
            <consortium name="The Broad Institute Genomics Platform"/>
            <consortium name="The Broad Institute Genome Sequencing Center for Infectious Disease"/>
            <person name="Wu L."/>
            <person name="Ma J."/>
        </authorList>
    </citation>
    <scope>NUCLEOTIDE SEQUENCE [LARGE SCALE GENOMIC DNA]</scope>
    <source>
        <strain evidence="3">JCM 3369</strain>
    </source>
</reference>
<dbReference type="InterPro" id="IPR003010">
    <property type="entry name" value="C-N_Hydrolase"/>
</dbReference>
<evidence type="ECO:0000313" key="2">
    <source>
        <dbReference type="EMBL" id="MFD1694032.1"/>
    </source>
</evidence>
<dbReference type="EMBL" id="JBHUFA010000001">
    <property type="protein sequence ID" value="MFD1694032.1"/>
    <property type="molecule type" value="Genomic_DNA"/>
</dbReference>
<gene>
    <name evidence="2" type="ORF">ACFSC7_00745</name>
</gene>
<dbReference type="PANTHER" id="PTHR23088">
    <property type="entry name" value="NITRILASE-RELATED"/>
    <property type="match status" value="1"/>
</dbReference>
<organism evidence="2 3">
    <name type="scientific">Roseibium aestuarii</name>
    <dbReference type="NCBI Taxonomy" id="2600299"/>
    <lineage>
        <taxon>Bacteria</taxon>
        <taxon>Pseudomonadati</taxon>
        <taxon>Pseudomonadota</taxon>
        <taxon>Alphaproteobacteria</taxon>
        <taxon>Hyphomicrobiales</taxon>
        <taxon>Stappiaceae</taxon>
        <taxon>Roseibium</taxon>
    </lineage>
</organism>
<keyword evidence="3" id="KW-1185">Reference proteome</keyword>
<dbReference type="SUPFAM" id="SSF56317">
    <property type="entry name" value="Carbon-nitrogen hydrolase"/>
    <property type="match status" value="1"/>
</dbReference>
<dbReference type="PROSITE" id="PS50263">
    <property type="entry name" value="CN_HYDROLASE"/>
    <property type="match status" value="1"/>
</dbReference>
<sequence length="296" mass="31809">MTDVPIALWAMNLGFAPRSAADFAAHVEARLRQVKEEGAELLVLPEYAIEACLAFKPEGLAPTEEMTFLAAVGEDVRALLAPLPQKLGISLLLGSMPVACEGGYTNTAVFYAHDGREIRHDKLSLTPGEQDPESWTLVPGGEVVIFDWQGVRTAMLICLDVEMPALSVLLAEEKIELLLVPSMTEKLSGYHRVFDCAKARAVELMCAVAVCGTIGRSEGTTQMETNVSGAALFVPCEEPLGFTGVGAKTQVFDGRAGDDPVLHARVPVTAIRRLRSGAAEVWPGSWKAGHVRVREA</sequence>
<comment type="caution">
    <text evidence="2">The sequence shown here is derived from an EMBL/GenBank/DDBJ whole genome shotgun (WGS) entry which is preliminary data.</text>
</comment>
<proteinExistence type="predicted"/>
<dbReference type="PANTHER" id="PTHR23088:SF50">
    <property type="entry name" value="HYDROLASE YHCX"/>
    <property type="match status" value="1"/>
</dbReference>
<dbReference type="GO" id="GO:0016787">
    <property type="term" value="F:hydrolase activity"/>
    <property type="evidence" value="ECO:0007669"/>
    <property type="project" value="UniProtKB-KW"/>
</dbReference>